<dbReference type="STRING" id="1450538.A0A2V5H296"/>
<dbReference type="Gene3D" id="3.90.1300.10">
    <property type="entry name" value="Amidase signature (AS) domain"/>
    <property type="match status" value="1"/>
</dbReference>
<keyword evidence="3" id="KW-1185">Reference proteome</keyword>
<dbReference type="SUPFAM" id="SSF75304">
    <property type="entry name" value="Amidase signature (AS) enzymes"/>
    <property type="match status" value="1"/>
</dbReference>
<name>A0A2V5H296_ASPV1</name>
<dbReference type="PANTHER" id="PTHR46310">
    <property type="entry name" value="AMIDASE 1"/>
    <property type="match status" value="1"/>
</dbReference>
<dbReference type="Proteomes" id="UP000249829">
    <property type="component" value="Unassembled WGS sequence"/>
</dbReference>
<dbReference type="PANTHER" id="PTHR46310:SF7">
    <property type="entry name" value="AMIDASE 1"/>
    <property type="match status" value="1"/>
</dbReference>
<protein>
    <submittedName>
        <fullName evidence="2">Amidase signature enzyme</fullName>
    </submittedName>
</protein>
<dbReference type="EMBL" id="KZ825148">
    <property type="protein sequence ID" value="PYI18045.1"/>
    <property type="molecule type" value="Genomic_DNA"/>
</dbReference>
<organism evidence="2 3">
    <name type="scientific">Aspergillus violaceofuscus (strain CBS 115571)</name>
    <dbReference type="NCBI Taxonomy" id="1450538"/>
    <lineage>
        <taxon>Eukaryota</taxon>
        <taxon>Fungi</taxon>
        <taxon>Dikarya</taxon>
        <taxon>Ascomycota</taxon>
        <taxon>Pezizomycotina</taxon>
        <taxon>Eurotiomycetes</taxon>
        <taxon>Eurotiomycetidae</taxon>
        <taxon>Eurotiales</taxon>
        <taxon>Aspergillaceae</taxon>
        <taxon>Aspergillus</taxon>
    </lineage>
</organism>
<dbReference type="InterPro" id="IPR023631">
    <property type="entry name" value="Amidase_dom"/>
</dbReference>
<accession>A0A2V5H296</accession>
<proteinExistence type="predicted"/>
<dbReference type="Pfam" id="PF01425">
    <property type="entry name" value="Amidase"/>
    <property type="match status" value="1"/>
</dbReference>
<reference evidence="2 3" key="1">
    <citation type="submission" date="2018-02" db="EMBL/GenBank/DDBJ databases">
        <title>The genomes of Aspergillus section Nigri reveals drivers in fungal speciation.</title>
        <authorList>
            <consortium name="DOE Joint Genome Institute"/>
            <person name="Vesth T.C."/>
            <person name="Nybo J."/>
            <person name="Theobald S."/>
            <person name="Brandl J."/>
            <person name="Frisvad J.C."/>
            <person name="Nielsen K.F."/>
            <person name="Lyhne E.K."/>
            <person name="Kogle M.E."/>
            <person name="Kuo A."/>
            <person name="Riley R."/>
            <person name="Clum A."/>
            <person name="Nolan M."/>
            <person name="Lipzen A."/>
            <person name="Salamov A."/>
            <person name="Henrissat B."/>
            <person name="Wiebenga A."/>
            <person name="De vries R.P."/>
            <person name="Grigoriev I.V."/>
            <person name="Mortensen U.H."/>
            <person name="Andersen M.R."/>
            <person name="Baker S.E."/>
        </authorList>
    </citation>
    <scope>NUCLEOTIDE SEQUENCE [LARGE SCALE GENOMIC DNA]</scope>
    <source>
        <strain evidence="2 3">CBS 115571</strain>
    </source>
</reference>
<gene>
    <name evidence="2" type="ORF">BO99DRAFT_336340</name>
</gene>
<evidence type="ECO:0000259" key="1">
    <source>
        <dbReference type="Pfam" id="PF01425"/>
    </source>
</evidence>
<evidence type="ECO:0000313" key="2">
    <source>
        <dbReference type="EMBL" id="PYI18045.1"/>
    </source>
</evidence>
<dbReference type="InterPro" id="IPR036928">
    <property type="entry name" value="AS_sf"/>
</dbReference>
<feature type="non-terminal residue" evidence="2">
    <location>
        <position position="1"/>
    </location>
</feature>
<feature type="domain" description="Amidase" evidence="1">
    <location>
        <begin position="92"/>
        <end position="266"/>
    </location>
</feature>
<sequence length="460" mass="50476">AESLLKTFGTSRVFWASSQHNATLPDGPYFATSSGLHRAWRLYDDYTNAFVLPTIPSANDTNTYEVLPASGGDLYGAIQIAVPSRLFYKPTPEQPLAGYRIGVKDQYDIKGLITTFGSRSYAATYPPSNVTSGVIQHLLDQGAVVVGKTKLSVFANAWFSIAEWPDYSLPFNPRGESYLIPGASSAGSGASLAAYDWLDITIGEDTGGSMRFPAAQNGVYGIRSTKNSTNNTATAFGPFDVAGHFARDVDSFNTFGAVMYGQSGYKNYTKFPTKILYPREYWANINPNYTAPCEEYVQNLEAFLGVNRTIVDSNTLWYEYSGSNVSLADYFANTFYRRYFLSANEETCSDAIVVFPFNGNGGIPWYRDSNISYTVAGSAPALPGYISWNYLSVMNESPEVAVPVGTVKYHSRVSLVEEEFPATVEIQGAVGCDFMLMNLVRAVAYARGLRKGVRTGSRMY</sequence>
<dbReference type="OMA" id="HENITMK"/>
<evidence type="ECO:0000313" key="3">
    <source>
        <dbReference type="Proteomes" id="UP000249829"/>
    </source>
</evidence>
<dbReference type="AlphaFoldDB" id="A0A2V5H296"/>